<organism evidence="2 3">
    <name type="scientific">Urechidicola croceus</name>
    <dbReference type="NCBI Taxonomy" id="1850246"/>
    <lineage>
        <taxon>Bacteria</taxon>
        <taxon>Pseudomonadati</taxon>
        <taxon>Bacteroidota</taxon>
        <taxon>Flavobacteriia</taxon>
        <taxon>Flavobacteriales</taxon>
        <taxon>Flavobacteriaceae</taxon>
        <taxon>Urechidicola</taxon>
    </lineage>
</organism>
<accession>A0A1D8P7B3</accession>
<dbReference type="InterPro" id="IPR027056">
    <property type="entry name" value="Gluconate_2DH_su3"/>
</dbReference>
<dbReference type="OrthoDB" id="6385145at2"/>
<dbReference type="EMBL" id="CP017478">
    <property type="protein sequence ID" value="AOW20465.1"/>
    <property type="molecule type" value="Genomic_DNA"/>
</dbReference>
<keyword evidence="1" id="KW-1133">Transmembrane helix</keyword>
<dbReference type="STRING" id="1850246.LPB138_07160"/>
<keyword evidence="1" id="KW-0812">Transmembrane</keyword>
<dbReference type="Proteomes" id="UP000176050">
    <property type="component" value="Chromosome"/>
</dbReference>
<evidence type="ECO:0000256" key="1">
    <source>
        <dbReference type="SAM" id="Phobius"/>
    </source>
</evidence>
<evidence type="ECO:0000313" key="2">
    <source>
        <dbReference type="EMBL" id="AOW20465.1"/>
    </source>
</evidence>
<proteinExistence type="predicted"/>
<dbReference type="KEGG" id="lul:LPB138_07160"/>
<sequence>MNRRTTLKGLAAGSIGLLAFGYWAKEAGIFTDDLPATLFSTSEQTTLSAITDTIIPKGDAIGALDVGTDKFLEKLLEKCYETDVQEKVKNQLFTLESSANNLYSTSFSNCTQTERESLLITLSTSKNEEEKEFFDLMKSQTIRGFRTSKSVMLDYLKHEIAPGRYNGCVDVNS</sequence>
<dbReference type="RefSeq" id="WP_070236608.1">
    <property type="nucleotide sequence ID" value="NZ_CP017478.1"/>
</dbReference>
<feature type="transmembrane region" description="Helical" evidence="1">
    <location>
        <begin position="7"/>
        <end position="24"/>
    </location>
</feature>
<keyword evidence="3" id="KW-1185">Reference proteome</keyword>
<name>A0A1D8P7B3_9FLAO</name>
<protein>
    <recommendedName>
        <fullName evidence="4">Twin-arginine translocation pathway signal protein</fullName>
    </recommendedName>
</protein>
<dbReference type="AlphaFoldDB" id="A0A1D8P7B3"/>
<evidence type="ECO:0008006" key="4">
    <source>
        <dbReference type="Google" id="ProtNLM"/>
    </source>
</evidence>
<gene>
    <name evidence="2" type="ORF">LPB138_07160</name>
</gene>
<keyword evidence="1" id="KW-0472">Membrane</keyword>
<evidence type="ECO:0000313" key="3">
    <source>
        <dbReference type="Proteomes" id="UP000176050"/>
    </source>
</evidence>
<reference evidence="2 3" key="1">
    <citation type="submission" date="2016-10" db="EMBL/GenBank/DDBJ databases">
        <title>Lutibacter sp. LPB0138, isolated from marine gastropod.</title>
        <authorList>
            <person name="Kim E."/>
            <person name="Yi H."/>
        </authorList>
    </citation>
    <scope>NUCLEOTIDE SEQUENCE [LARGE SCALE GENOMIC DNA]</scope>
    <source>
        <strain evidence="2 3">LPB0138</strain>
    </source>
</reference>
<dbReference type="Pfam" id="PF13618">
    <property type="entry name" value="Gluconate_2-dh3"/>
    <property type="match status" value="1"/>
</dbReference>